<dbReference type="Proteomes" id="UP000257109">
    <property type="component" value="Unassembled WGS sequence"/>
</dbReference>
<name>A0A371EH61_MUCPR</name>
<feature type="compositionally biased region" description="Basic and acidic residues" evidence="1">
    <location>
        <begin position="195"/>
        <end position="210"/>
    </location>
</feature>
<organism evidence="2 3">
    <name type="scientific">Mucuna pruriens</name>
    <name type="common">Velvet bean</name>
    <name type="synonym">Dolichos pruriens</name>
    <dbReference type="NCBI Taxonomy" id="157652"/>
    <lineage>
        <taxon>Eukaryota</taxon>
        <taxon>Viridiplantae</taxon>
        <taxon>Streptophyta</taxon>
        <taxon>Embryophyta</taxon>
        <taxon>Tracheophyta</taxon>
        <taxon>Spermatophyta</taxon>
        <taxon>Magnoliopsida</taxon>
        <taxon>eudicotyledons</taxon>
        <taxon>Gunneridae</taxon>
        <taxon>Pentapetalae</taxon>
        <taxon>rosids</taxon>
        <taxon>fabids</taxon>
        <taxon>Fabales</taxon>
        <taxon>Fabaceae</taxon>
        <taxon>Papilionoideae</taxon>
        <taxon>50 kb inversion clade</taxon>
        <taxon>NPAAA clade</taxon>
        <taxon>indigoferoid/millettioid clade</taxon>
        <taxon>Phaseoleae</taxon>
        <taxon>Mucuna</taxon>
    </lineage>
</organism>
<evidence type="ECO:0000313" key="3">
    <source>
        <dbReference type="Proteomes" id="UP000257109"/>
    </source>
</evidence>
<gene>
    <name evidence="2" type="ORF">CR513_55968</name>
</gene>
<dbReference type="PANTHER" id="PTHR35046:SF9">
    <property type="entry name" value="RNA-DIRECTED DNA POLYMERASE"/>
    <property type="match status" value="1"/>
</dbReference>
<keyword evidence="3" id="KW-1185">Reference proteome</keyword>
<sequence length="250" mass="28554">MMIKYIKKLEEKIEKLGGGLVSMWLDTQSVNAKVNALSKGKEKNKHKSSEGSHDKGYESHLSRSSRSKEEHERHKDELIKGKIPPFLGDGGLNAYYDWKMKVEQNLECYDCEDMVKVKLIAPSFEDKCVKDLYLHFTLNYKECIKDLKVLKTIQDIVELHDYTSLSILVHQATKVELQLKSHGRRSYPNTSSSWKGKERREDKPIRDKSPKKGSAPLQGRKEEVSISTPNTSKSSNIEYLKCIGKGHIAS</sequence>
<dbReference type="AlphaFoldDB" id="A0A371EH61"/>
<protein>
    <submittedName>
        <fullName evidence="2">Uncharacterized protein</fullName>
    </submittedName>
</protein>
<accession>A0A371EH61</accession>
<proteinExistence type="predicted"/>
<feature type="compositionally biased region" description="Basic and acidic residues" evidence="1">
    <location>
        <begin position="47"/>
        <end position="75"/>
    </location>
</feature>
<feature type="region of interest" description="Disordered" evidence="1">
    <location>
        <begin position="36"/>
        <end position="75"/>
    </location>
</feature>
<reference evidence="2" key="1">
    <citation type="submission" date="2018-05" db="EMBL/GenBank/DDBJ databases">
        <title>Draft genome of Mucuna pruriens seed.</title>
        <authorList>
            <person name="Nnadi N.E."/>
            <person name="Vos R."/>
            <person name="Hasami M.H."/>
            <person name="Devisetty U.K."/>
            <person name="Aguiy J.C."/>
        </authorList>
    </citation>
    <scope>NUCLEOTIDE SEQUENCE [LARGE SCALE GENOMIC DNA]</scope>
    <source>
        <strain evidence="2">JCA_2017</strain>
    </source>
</reference>
<feature type="non-terminal residue" evidence="2">
    <location>
        <position position="250"/>
    </location>
</feature>
<evidence type="ECO:0000256" key="1">
    <source>
        <dbReference type="SAM" id="MobiDB-lite"/>
    </source>
</evidence>
<dbReference type="PANTHER" id="PTHR35046">
    <property type="entry name" value="ZINC KNUCKLE (CCHC-TYPE) FAMILY PROTEIN"/>
    <property type="match status" value="1"/>
</dbReference>
<comment type="caution">
    <text evidence="2">The sequence shown here is derived from an EMBL/GenBank/DDBJ whole genome shotgun (WGS) entry which is preliminary data.</text>
</comment>
<dbReference type="EMBL" id="QJKJ01013938">
    <property type="protein sequence ID" value="RDX65377.1"/>
    <property type="molecule type" value="Genomic_DNA"/>
</dbReference>
<evidence type="ECO:0000313" key="2">
    <source>
        <dbReference type="EMBL" id="RDX65377.1"/>
    </source>
</evidence>
<feature type="region of interest" description="Disordered" evidence="1">
    <location>
        <begin position="180"/>
        <end position="233"/>
    </location>
</feature>